<dbReference type="InterPro" id="IPR012547">
    <property type="entry name" value="PDDEXK_9"/>
</dbReference>
<dbReference type="EMBL" id="FUXX01000015">
    <property type="protein sequence ID" value="SKA61646.1"/>
    <property type="molecule type" value="Genomic_DNA"/>
</dbReference>
<name>A0A1T4V9S5_9GAMM</name>
<dbReference type="AlphaFoldDB" id="A0A1T4V9S5"/>
<protein>
    <submittedName>
        <fullName evidence="2">PD-(D/E)XK nuclease superfamily protein</fullName>
    </submittedName>
</protein>
<dbReference type="PANTHER" id="PTHR34825:SF1">
    <property type="entry name" value="AAA-ATPASE-LIKE DOMAIN-CONTAINING PROTEIN"/>
    <property type="match status" value="1"/>
</dbReference>
<gene>
    <name evidence="2" type="ORF">SAMN02745213_01119</name>
</gene>
<accession>A0A1T4V9S5</accession>
<evidence type="ECO:0000313" key="3">
    <source>
        <dbReference type="Proteomes" id="UP000242432"/>
    </source>
</evidence>
<evidence type="ECO:0000313" key="2">
    <source>
        <dbReference type="EMBL" id="SKA61646.1"/>
    </source>
</evidence>
<dbReference type="STRING" id="83771.SAMN02910357_02157"/>
<dbReference type="Pfam" id="PF08011">
    <property type="entry name" value="PDDEXK_9"/>
    <property type="match status" value="1"/>
</dbReference>
<dbReference type="PANTHER" id="PTHR34825">
    <property type="entry name" value="CONSERVED PROTEIN, WITH A WEAK D-GALACTARATE DEHYDRATASE/ALTRONATE HYDROLASE DOMAIN"/>
    <property type="match status" value="1"/>
</dbReference>
<evidence type="ECO:0000259" key="1">
    <source>
        <dbReference type="Pfam" id="PF09820"/>
    </source>
</evidence>
<feature type="domain" description="AAA-ATPase-like" evidence="1">
    <location>
        <begin position="12"/>
        <end position="207"/>
    </location>
</feature>
<dbReference type="InterPro" id="IPR018631">
    <property type="entry name" value="AAA-ATPase-like_dom"/>
</dbReference>
<dbReference type="RefSeq" id="WP_078928619.1">
    <property type="nucleotide sequence ID" value="NZ_FUXX01000015.1"/>
</dbReference>
<keyword evidence="3" id="KW-1185">Reference proteome</keyword>
<dbReference type="Proteomes" id="UP000242432">
    <property type="component" value="Unassembled WGS sequence"/>
</dbReference>
<proteinExistence type="predicted"/>
<organism evidence="2 3">
    <name type="scientific">Succinivibrio dextrinosolvens DSM 3072</name>
    <dbReference type="NCBI Taxonomy" id="1123324"/>
    <lineage>
        <taxon>Bacteria</taxon>
        <taxon>Pseudomonadati</taxon>
        <taxon>Pseudomonadota</taxon>
        <taxon>Gammaproteobacteria</taxon>
        <taxon>Aeromonadales</taxon>
        <taxon>Succinivibrionaceae</taxon>
        <taxon>Succinivibrio</taxon>
    </lineage>
</organism>
<dbReference type="Pfam" id="PF09820">
    <property type="entry name" value="AAA-ATPase_like"/>
    <property type="match status" value="1"/>
</dbReference>
<sequence>MVDIRRLPRAKNSFEDIRRKNQIYVDHTDLIFEFAYLDGPNFLSRPRRFGKSLLVSTLESLFSHGTEFFKGLKIEKLWDEAEQGKTYKVIHLDFSALSFENKNELNNQITYVLADSAKRDGVNLPDDYKERSAGLNLKTLVESAPSEYVLLIDEYDYPLTHSLGNKELFESYRLYLQGLFGAIKGLTGDMRFIFITGVGRFAKTSVFSQMNNLRDLSLESKFAPLLGYTDDDMHQYFDEYVENAANTLNIDKDECYAQIKAHYDGYRFHVDNDTMLHNPWSVLNFLYTPEQGFKNFWYETGGSYPTLIAKYVKNIQNTPLQTLQKTKCGPQTLSEFYDYFDVTPISLLYQTGYLSVRSEKNELGGESLFLVPPNLEVQSSLIQLYYREVRDNPLDDDIFHDFSSALITNFKKSDFESLIKTFSAALNTFGYDDKEAFKTEHYCRDIIYYTLSLSGINAQREAISSDGRADIVVELSAKRFVFEFKLAKSRDTEKELLDKAIEQAKDKRYGEILPLKELNRMAVVINAEDKAVAQWRIVD</sequence>
<reference evidence="3" key="1">
    <citation type="submission" date="2017-02" db="EMBL/GenBank/DDBJ databases">
        <authorList>
            <person name="Varghese N."/>
            <person name="Submissions S."/>
        </authorList>
    </citation>
    <scope>NUCLEOTIDE SEQUENCE [LARGE SCALE GENOMIC DNA]</scope>
    <source>
        <strain evidence="3">DSM 3072</strain>
    </source>
</reference>